<dbReference type="InterPro" id="IPR036737">
    <property type="entry name" value="OmpA-like_sf"/>
</dbReference>
<dbReference type="Gene3D" id="3.30.1330.60">
    <property type="entry name" value="OmpA-like domain"/>
    <property type="match status" value="1"/>
</dbReference>
<evidence type="ECO:0000256" key="4">
    <source>
        <dbReference type="SAM" id="SignalP"/>
    </source>
</evidence>
<dbReference type="RefSeq" id="WP_085895379.1">
    <property type="nucleotide sequence ID" value="NZ_FWFY01000002.1"/>
</dbReference>
<evidence type="ECO:0000259" key="5">
    <source>
        <dbReference type="PROSITE" id="PS51123"/>
    </source>
</evidence>
<sequence length="305" mass="31661">MRRLLPLALLWPGLALAQPPELPLPDGAVRTAGILREADAYALPTGPARDGPPPATQLQGDVRIEAWRIADAPDPARILAPIRAALERAGFEILLDCAAEGCGGFDFRYGTEVLPPPEMHVDLGAFRALSARRDGPEGAIAVSALASRAGPSAFLQLVTVTPDGEAVSVTAPAATRPGIPASNGLTSELMREGHVALNGIDFAPGSAELRVADIPALDALAAWLAADPSRRLVLVGHTDMTGPLDANIALSRRRAEAVRRRLTEAGIAPAQLEAHGAGWLAPRAPNATAEGRAANRRVEAVVPGG</sequence>
<accession>A0A1X6YQC3</accession>
<protein>
    <submittedName>
        <fullName evidence="6">OOP family OmpA-OmpF porin</fullName>
    </submittedName>
    <submittedName>
        <fullName evidence="7">Outer membrane porin F</fullName>
    </submittedName>
</protein>
<dbReference type="EMBL" id="PYGB01000001">
    <property type="protein sequence ID" value="PSK88237.1"/>
    <property type="molecule type" value="Genomic_DNA"/>
</dbReference>
<feature type="chain" id="PRO_5044568160" evidence="4">
    <location>
        <begin position="18"/>
        <end position="305"/>
    </location>
</feature>
<dbReference type="PRINTS" id="PR01021">
    <property type="entry name" value="OMPADOMAIN"/>
</dbReference>
<dbReference type="Proteomes" id="UP000240624">
    <property type="component" value="Unassembled WGS sequence"/>
</dbReference>
<dbReference type="OrthoDB" id="9792021at2"/>
<dbReference type="GO" id="GO:0009279">
    <property type="term" value="C:cell outer membrane"/>
    <property type="evidence" value="ECO:0007669"/>
    <property type="project" value="UniProtKB-SubCell"/>
</dbReference>
<dbReference type="InterPro" id="IPR050330">
    <property type="entry name" value="Bact_OuterMem_StrucFunc"/>
</dbReference>
<evidence type="ECO:0000313" key="8">
    <source>
        <dbReference type="Proteomes" id="UP000193495"/>
    </source>
</evidence>
<evidence type="ECO:0000313" key="9">
    <source>
        <dbReference type="Proteomes" id="UP000240624"/>
    </source>
</evidence>
<dbReference type="PANTHER" id="PTHR30329:SF20">
    <property type="entry name" value="EXPORTED PROTEIN"/>
    <property type="match status" value="1"/>
</dbReference>
<evidence type="ECO:0000313" key="7">
    <source>
        <dbReference type="EMBL" id="SLN28235.1"/>
    </source>
</evidence>
<comment type="subcellular location">
    <subcellularLocation>
        <location evidence="1">Cell outer membrane</location>
    </subcellularLocation>
</comment>
<evidence type="ECO:0000256" key="3">
    <source>
        <dbReference type="PROSITE-ProRule" id="PRU00473"/>
    </source>
</evidence>
<organism evidence="7 8">
    <name type="scientific">Limimaricola soesokkakensis</name>
    <dbReference type="NCBI Taxonomy" id="1343159"/>
    <lineage>
        <taxon>Bacteria</taxon>
        <taxon>Pseudomonadati</taxon>
        <taxon>Pseudomonadota</taxon>
        <taxon>Alphaproteobacteria</taxon>
        <taxon>Rhodobacterales</taxon>
        <taxon>Paracoccaceae</taxon>
        <taxon>Limimaricola</taxon>
    </lineage>
</organism>
<gene>
    <name evidence="7" type="primary">oprF_1</name>
    <name evidence="6" type="ORF">CLV79_10169</name>
    <name evidence="7" type="ORF">LOS8367_01017</name>
</gene>
<evidence type="ECO:0000313" key="6">
    <source>
        <dbReference type="EMBL" id="PSK88237.1"/>
    </source>
</evidence>
<dbReference type="SUPFAM" id="SSF103088">
    <property type="entry name" value="OmpA-like"/>
    <property type="match status" value="1"/>
</dbReference>
<dbReference type="CDD" id="cd07185">
    <property type="entry name" value="OmpA_C-like"/>
    <property type="match status" value="1"/>
</dbReference>
<dbReference type="InterPro" id="IPR006664">
    <property type="entry name" value="OMP_bac"/>
</dbReference>
<keyword evidence="9" id="KW-1185">Reference proteome</keyword>
<keyword evidence="4" id="KW-0732">Signal</keyword>
<dbReference type="EMBL" id="FWFY01000002">
    <property type="protein sequence ID" value="SLN28235.1"/>
    <property type="molecule type" value="Genomic_DNA"/>
</dbReference>
<dbReference type="Proteomes" id="UP000193495">
    <property type="component" value="Unassembled WGS sequence"/>
</dbReference>
<reference evidence="7 8" key="1">
    <citation type="submission" date="2017-03" db="EMBL/GenBank/DDBJ databases">
        <authorList>
            <person name="Afonso C.L."/>
            <person name="Miller P.J."/>
            <person name="Scott M.A."/>
            <person name="Spackman E."/>
            <person name="Goraichik I."/>
            <person name="Dimitrov K.M."/>
            <person name="Suarez D.L."/>
            <person name="Swayne D.E."/>
        </authorList>
    </citation>
    <scope>NUCLEOTIDE SEQUENCE [LARGE SCALE GENOMIC DNA]</scope>
    <source>
        <strain evidence="7 8">CECT 8367</strain>
    </source>
</reference>
<proteinExistence type="predicted"/>
<feature type="signal peptide" evidence="4">
    <location>
        <begin position="1"/>
        <end position="17"/>
    </location>
</feature>
<keyword evidence="2 3" id="KW-0472">Membrane</keyword>
<dbReference type="PROSITE" id="PS51123">
    <property type="entry name" value="OMPA_2"/>
    <property type="match status" value="1"/>
</dbReference>
<evidence type="ECO:0000256" key="1">
    <source>
        <dbReference type="ARBA" id="ARBA00004442"/>
    </source>
</evidence>
<name>A0A1X6YQC3_9RHOB</name>
<dbReference type="AlphaFoldDB" id="A0A1X6YQC3"/>
<feature type="domain" description="OmpA-like" evidence="5">
    <location>
        <begin position="189"/>
        <end position="305"/>
    </location>
</feature>
<dbReference type="Pfam" id="PF00691">
    <property type="entry name" value="OmpA"/>
    <property type="match status" value="1"/>
</dbReference>
<dbReference type="PANTHER" id="PTHR30329">
    <property type="entry name" value="STATOR ELEMENT OF FLAGELLAR MOTOR COMPLEX"/>
    <property type="match status" value="1"/>
</dbReference>
<dbReference type="InterPro" id="IPR006665">
    <property type="entry name" value="OmpA-like"/>
</dbReference>
<reference evidence="6 9" key="2">
    <citation type="submission" date="2018-03" db="EMBL/GenBank/DDBJ databases">
        <title>Genomic Encyclopedia of Archaeal and Bacterial Type Strains, Phase II (KMG-II): from individual species to whole genera.</title>
        <authorList>
            <person name="Goeker M."/>
        </authorList>
    </citation>
    <scope>NUCLEOTIDE SEQUENCE [LARGE SCALE GENOMIC DNA]</scope>
    <source>
        <strain evidence="6 9">DSM 29956</strain>
    </source>
</reference>
<evidence type="ECO:0000256" key="2">
    <source>
        <dbReference type="ARBA" id="ARBA00023136"/>
    </source>
</evidence>